<organism evidence="1">
    <name type="scientific">marine metagenome</name>
    <dbReference type="NCBI Taxonomy" id="408172"/>
    <lineage>
        <taxon>unclassified sequences</taxon>
        <taxon>metagenomes</taxon>
        <taxon>ecological metagenomes</taxon>
    </lineage>
</organism>
<dbReference type="EMBL" id="UINC01049147">
    <property type="protein sequence ID" value="SVB60558.1"/>
    <property type="molecule type" value="Genomic_DNA"/>
</dbReference>
<gene>
    <name evidence="1" type="ORF">METZ01_LOCUS213412</name>
</gene>
<reference evidence="1" key="1">
    <citation type="submission" date="2018-05" db="EMBL/GenBank/DDBJ databases">
        <authorList>
            <person name="Lanie J.A."/>
            <person name="Ng W.-L."/>
            <person name="Kazmierczak K.M."/>
            <person name="Andrzejewski T.M."/>
            <person name="Davidsen T.M."/>
            <person name="Wayne K.J."/>
            <person name="Tettelin H."/>
            <person name="Glass J.I."/>
            <person name="Rusch D."/>
            <person name="Podicherti R."/>
            <person name="Tsui H.-C.T."/>
            <person name="Winkler M.E."/>
        </authorList>
    </citation>
    <scope>NUCLEOTIDE SEQUENCE</scope>
</reference>
<evidence type="ECO:0000313" key="1">
    <source>
        <dbReference type="EMBL" id="SVB60558.1"/>
    </source>
</evidence>
<accession>A0A382FBS8</accession>
<proteinExistence type="predicted"/>
<sequence length="48" mass="5439">MKRFRVFFSAEVDGPYKAGDTIEITVRFSEEVIVIKTPQLALETGVCF</sequence>
<name>A0A382FBS8_9ZZZZ</name>
<dbReference type="AlphaFoldDB" id="A0A382FBS8"/>
<protein>
    <submittedName>
        <fullName evidence="1">Uncharacterized protein</fullName>
    </submittedName>
</protein>